<comment type="caution">
    <text evidence="2">The sequence shown here is derived from an EMBL/GenBank/DDBJ whole genome shotgun (WGS) entry which is preliminary data.</text>
</comment>
<evidence type="ECO:0000256" key="1">
    <source>
        <dbReference type="SAM" id="MobiDB-lite"/>
    </source>
</evidence>
<name>A0A4Y2P3D3_ARAVE</name>
<organism evidence="2 3">
    <name type="scientific">Araneus ventricosus</name>
    <name type="common">Orbweaver spider</name>
    <name type="synonym">Epeira ventricosa</name>
    <dbReference type="NCBI Taxonomy" id="182803"/>
    <lineage>
        <taxon>Eukaryota</taxon>
        <taxon>Metazoa</taxon>
        <taxon>Ecdysozoa</taxon>
        <taxon>Arthropoda</taxon>
        <taxon>Chelicerata</taxon>
        <taxon>Arachnida</taxon>
        <taxon>Araneae</taxon>
        <taxon>Araneomorphae</taxon>
        <taxon>Entelegynae</taxon>
        <taxon>Araneoidea</taxon>
        <taxon>Araneidae</taxon>
        <taxon>Araneus</taxon>
    </lineage>
</organism>
<gene>
    <name evidence="2" type="ORF">AVEN_188895_1</name>
</gene>
<keyword evidence="3" id="KW-1185">Reference proteome</keyword>
<dbReference type="AlphaFoldDB" id="A0A4Y2P3D3"/>
<dbReference type="Proteomes" id="UP000499080">
    <property type="component" value="Unassembled WGS sequence"/>
</dbReference>
<protein>
    <submittedName>
        <fullName evidence="2">Uncharacterized protein</fullName>
    </submittedName>
</protein>
<feature type="compositionally biased region" description="Polar residues" evidence="1">
    <location>
        <begin position="104"/>
        <end position="125"/>
    </location>
</feature>
<evidence type="ECO:0000313" key="2">
    <source>
        <dbReference type="EMBL" id="GBN45841.1"/>
    </source>
</evidence>
<reference evidence="2 3" key="1">
    <citation type="journal article" date="2019" name="Sci. Rep.">
        <title>Orb-weaving spider Araneus ventricosus genome elucidates the spidroin gene catalogue.</title>
        <authorList>
            <person name="Kono N."/>
            <person name="Nakamura H."/>
            <person name="Ohtoshi R."/>
            <person name="Moran D.A.P."/>
            <person name="Shinohara A."/>
            <person name="Yoshida Y."/>
            <person name="Fujiwara M."/>
            <person name="Mori M."/>
            <person name="Tomita M."/>
            <person name="Arakawa K."/>
        </authorList>
    </citation>
    <scope>NUCLEOTIDE SEQUENCE [LARGE SCALE GENOMIC DNA]</scope>
</reference>
<feature type="compositionally biased region" description="Polar residues" evidence="1">
    <location>
        <begin position="33"/>
        <end position="44"/>
    </location>
</feature>
<feature type="region of interest" description="Disordered" evidence="1">
    <location>
        <begin position="26"/>
        <end position="48"/>
    </location>
</feature>
<dbReference type="EMBL" id="BGPR01010370">
    <property type="protein sequence ID" value="GBN45841.1"/>
    <property type="molecule type" value="Genomic_DNA"/>
</dbReference>
<accession>A0A4Y2P3D3</accession>
<evidence type="ECO:0000313" key="3">
    <source>
        <dbReference type="Proteomes" id="UP000499080"/>
    </source>
</evidence>
<proteinExistence type="predicted"/>
<feature type="region of interest" description="Disordered" evidence="1">
    <location>
        <begin position="94"/>
        <end position="125"/>
    </location>
</feature>
<sequence>MKIPQGLQIGFNKSYLVDESPRAMFSHIPPPFQNKQRPLSPQESSDWKLEQKPRLATFLTILQPPSFSVLQTDPYRLEKSVSNTRALHLLIARVLNPDSPEEGPSSQPHQPLEATPQQTRAPALQ</sequence>